<dbReference type="EMBL" id="JPVO01000044">
    <property type="protein sequence ID" value="KGR76642.1"/>
    <property type="molecule type" value="Genomic_DNA"/>
</dbReference>
<organism evidence="7 8">
    <name type="scientific">Ureibacillus sinduriensis BLB-1 = JCM 15800</name>
    <dbReference type="NCBI Taxonomy" id="1384057"/>
    <lineage>
        <taxon>Bacteria</taxon>
        <taxon>Bacillati</taxon>
        <taxon>Bacillota</taxon>
        <taxon>Bacilli</taxon>
        <taxon>Bacillales</taxon>
        <taxon>Caryophanaceae</taxon>
        <taxon>Ureibacillus</taxon>
    </lineage>
</organism>
<comment type="similarity">
    <text evidence="2">Belongs to the metallo-beta-lactamase superfamily.</text>
</comment>
<evidence type="ECO:0000256" key="2">
    <source>
        <dbReference type="ARBA" id="ARBA00007749"/>
    </source>
</evidence>
<evidence type="ECO:0000313" key="8">
    <source>
        <dbReference type="Proteomes" id="UP000030408"/>
    </source>
</evidence>
<reference evidence="7 8" key="1">
    <citation type="submission" date="2014-02" db="EMBL/GenBank/DDBJ databases">
        <title>Draft genome sequence of Lysinibacillus sinduriensis JCM 15800.</title>
        <authorList>
            <person name="Zhang F."/>
            <person name="Wang G."/>
            <person name="Zhang L."/>
        </authorList>
    </citation>
    <scope>NUCLEOTIDE SEQUENCE [LARGE SCALE GENOMIC DNA]</scope>
    <source>
        <strain evidence="7 8">JCM 15800</strain>
    </source>
</reference>
<evidence type="ECO:0000313" key="7">
    <source>
        <dbReference type="EMBL" id="KGR76642.1"/>
    </source>
</evidence>
<dbReference type="OrthoDB" id="333278at2"/>
<sequence length="290" mass="33230">MLPYKLFQTGYCTHNAKVALKGEPSYEMKFPATVVLLHHPVKGYILFDTGYSERFYEETKRFPFSIYAKITPVHVNSKESILAQLEKENIHADDIRYIFLSHFHADHMCGLRDFPNSIFICSKEAYQHVKNKKGIGAVISAYIPNLLPSDFEDRVFFIEDAKPTEAQNRPSSIISEVFQKPLFDLWGDGSCLALNLSGHAKGQYGLIFENDKGETVFLAADSVWRSAGFRENRPPSKLAYVIMDNIKDYKENFKKMVRLHSLNKEIKIIPSHCEEPYQQTTSTSKEVTDD</sequence>
<dbReference type="InterPro" id="IPR036866">
    <property type="entry name" value="RibonucZ/Hydroxyglut_hydro"/>
</dbReference>
<evidence type="ECO:0000256" key="3">
    <source>
        <dbReference type="ARBA" id="ARBA00022723"/>
    </source>
</evidence>
<dbReference type="Gene3D" id="3.60.15.10">
    <property type="entry name" value="Ribonuclease Z/Hydroxyacylglutathione hydrolase-like"/>
    <property type="match status" value="1"/>
</dbReference>
<comment type="cofactor">
    <cofactor evidence="1">
        <name>Zn(2+)</name>
        <dbReference type="ChEBI" id="CHEBI:29105"/>
    </cofactor>
</comment>
<dbReference type="CDD" id="cd07730">
    <property type="entry name" value="metallo-hydrolase-like_MBL-fold"/>
    <property type="match status" value="1"/>
</dbReference>
<evidence type="ECO:0000256" key="1">
    <source>
        <dbReference type="ARBA" id="ARBA00001947"/>
    </source>
</evidence>
<evidence type="ECO:0000256" key="4">
    <source>
        <dbReference type="ARBA" id="ARBA00022801"/>
    </source>
</evidence>
<dbReference type="STRING" id="1384057.CD33_05635"/>
<dbReference type="GO" id="GO:0046872">
    <property type="term" value="F:metal ion binding"/>
    <property type="evidence" value="ECO:0007669"/>
    <property type="project" value="UniProtKB-KW"/>
</dbReference>
<dbReference type="SUPFAM" id="SSF56281">
    <property type="entry name" value="Metallo-hydrolase/oxidoreductase"/>
    <property type="match status" value="1"/>
</dbReference>
<feature type="domain" description="Metallo-beta-lactamase" evidence="6">
    <location>
        <begin position="31"/>
        <end position="272"/>
    </location>
</feature>
<dbReference type="GO" id="GO:0016787">
    <property type="term" value="F:hydrolase activity"/>
    <property type="evidence" value="ECO:0007669"/>
    <property type="project" value="UniProtKB-KW"/>
</dbReference>
<dbReference type="Pfam" id="PF00753">
    <property type="entry name" value="Lactamase_B"/>
    <property type="match status" value="1"/>
</dbReference>
<keyword evidence="4" id="KW-0378">Hydrolase</keyword>
<keyword evidence="8" id="KW-1185">Reference proteome</keyword>
<dbReference type="eggNOG" id="COG0491">
    <property type="taxonomic scope" value="Bacteria"/>
</dbReference>
<gene>
    <name evidence="7" type="ORF">CD33_05635</name>
</gene>
<dbReference type="SMART" id="SM00849">
    <property type="entry name" value="Lactamase_B"/>
    <property type="match status" value="1"/>
</dbReference>
<dbReference type="AlphaFoldDB" id="A0A0A3IP76"/>
<dbReference type="PANTHER" id="PTHR42978:SF2">
    <property type="entry name" value="102 KBASES UNSTABLE REGION: FROM 1 TO 119443"/>
    <property type="match status" value="1"/>
</dbReference>
<comment type="caution">
    <text evidence="7">The sequence shown here is derived from an EMBL/GenBank/DDBJ whole genome shotgun (WGS) entry which is preliminary data.</text>
</comment>
<evidence type="ECO:0000259" key="6">
    <source>
        <dbReference type="SMART" id="SM00849"/>
    </source>
</evidence>
<accession>A0A0A3IP76</accession>
<dbReference type="InterPro" id="IPR051013">
    <property type="entry name" value="MBL_superfamily_lactonases"/>
</dbReference>
<dbReference type="Proteomes" id="UP000030408">
    <property type="component" value="Unassembled WGS sequence"/>
</dbReference>
<dbReference type="PANTHER" id="PTHR42978">
    <property type="entry name" value="QUORUM-QUENCHING LACTONASE YTNP-RELATED-RELATED"/>
    <property type="match status" value="1"/>
</dbReference>
<evidence type="ECO:0000256" key="5">
    <source>
        <dbReference type="ARBA" id="ARBA00022833"/>
    </source>
</evidence>
<name>A0A0A3IP76_9BACL</name>
<dbReference type="InterPro" id="IPR001279">
    <property type="entry name" value="Metallo-B-lactamas"/>
</dbReference>
<protein>
    <recommendedName>
        <fullName evidence="6">Metallo-beta-lactamase domain-containing protein</fullName>
    </recommendedName>
</protein>
<keyword evidence="3" id="KW-0479">Metal-binding</keyword>
<dbReference type="RefSeq" id="WP_036198836.1">
    <property type="nucleotide sequence ID" value="NZ_AVCY01000012.1"/>
</dbReference>
<keyword evidence="5" id="KW-0862">Zinc</keyword>
<proteinExistence type="inferred from homology"/>